<protein>
    <submittedName>
        <fullName evidence="5">NAD(P)-dependent dehydrogenase (Short-subunit alcohol dehydrogenase family)</fullName>
    </submittedName>
</protein>
<sequence length="242" mass="26222">MDLKNKVAFVTGGGRGIGRETCILLAKQGAKVAVFSRSLTETSEVAAYIREELAGEAIALSGDVRSWDDVNKAVQETVEKIGSIDILINNAGVMLLKPFDETTVEEWDFVQEINTRGVFLCAKAVVPQMKEKRNGVIINLSSIWGTKGGPDRSAYITSKWAVIGFSKALGEELKPFNVRVNAVCPGPVDTKMMEDIAPDANKDNWLHPVDMATVIVDLCLPKMKAVSATVIEAFGNGRPVNL</sequence>
<dbReference type="GO" id="GO:0048038">
    <property type="term" value="F:quinone binding"/>
    <property type="evidence" value="ECO:0007669"/>
    <property type="project" value="TreeGrafter"/>
</dbReference>
<evidence type="ECO:0000256" key="3">
    <source>
        <dbReference type="RuleBase" id="RU000363"/>
    </source>
</evidence>
<keyword evidence="2" id="KW-0560">Oxidoreductase</keyword>
<accession>A0A852TIM3</accession>
<gene>
    <name evidence="5" type="ORF">F4694_004846</name>
</gene>
<dbReference type="Gene3D" id="3.40.50.720">
    <property type="entry name" value="NAD(P)-binding Rossmann-like Domain"/>
    <property type="match status" value="1"/>
</dbReference>
<dbReference type="InterPro" id="IPR002347">
    <property type="entry name" value="SDR_fam"/>
</dbReference>
<dbReference type="PANTHER" id="PTHR42760">
    <property type="entry name" value="SHORT-CHAIN DEHYDROGENASES/REDUCTASES FAMILY MEMBER"/>
    <property type="match status" value="1"/>
</dbReference>
<dbReference type="AlphaFoldDB" id="A0A852TIM3"/>
<dbReference type="CDD" id="cd05233">
    <property type="entry name" value="SDR_c"/>
    <property type="match status" value="1"/>
</dbReference>
<dbReference type="GO" id="GO:0006633">
    <property type="term" value="P:fatty acid biosynthetic process"/>
    <property type="evidence" value="ECO:0007669"/>
    <property type="project" value="TreeGrafter"/>
</dbReference>
<organism evidence="5 6">
    <name type="scientific">Neobacillus niacini</name>
    <dbReference type="NCBI Taxonomy" id="86668"/>
    <lineage>
        <taxon>Bacteria</taxon>
        <taxon>Bacillati</taxon>
        <taxon>Bacillota</taxon>
        <taxon>Bacilli</taxon>
        <taxon>Bacillales</taxon>
        <taxon>Bacillaceae</taxon>
        <taxon>Neobacillus</taxon>
    </lineage>
</organism>
<reference evidence="6" key="1">
    <citation type="submission" date="2020-07" db="EMBL/GenBank/DDBJ databases">
        <authorList>
            <person name="Partida-Martinez L."/>
            <person name="Huntemann M."/>
            <person name="Clum A."/>
            <person name="Wang J."/>
            <person name="Palaniappan K."/>
            <person name="Ritter S."/>
            <person name="Chen I.-M."/>
            <person name="Stamatis D."/>
            <person name="Reddy T."/>
            <person name="O'Malley R."/>
            <person name="Daum C."/>
            <person name="Shapiro N."/>
            <person name="Ivanova N."/>
            <person name="Kyrpides N."/>
            <person name="Woyke T."/>
        </authorList>
    </citation>
    <scope>NUCLEOTIDE SEQUENCE [LARGE SCALE GENOMIC DNA]</scope>
    <source>
        <strain evidence="6">AT2.8</strain>
    </source>
</reference>
<dbReference type="InterPro" id="IPR036291">
    <property type="entry name" value="NAD(P)-bd_dom_sf"/>
</dbReference>
<dbReference type="PRINTS" id="PR00081">
    <property type="entry name" value="GDHRDH"/>
</dbReference>
<dbReference type="EMBL" id="JACCBX010000011">
    <property type="protein sequence ID" value="NYE08005.1"/>
    <property type="molecule type" value="Genomic_DNA"/>
</dbReference>
<dbReference type="PRINTS" id="PR00080">
    <property type="entry name" value="SDRFAMILY"/>
</dbReference>
<dbReference type="SUPFAM" id="SSF51735">
    <property type="entry name" value="NAD(P)-binding Rossmann-fold domains"/>
    <property type="match status" value="1"/>
</dbReference>
<dbReference type="FunFam" id="3.40.50.720:FF:000084">
    <property type="entry name" value="Short-chain dehydrogenase reductase"/>
    <property type="match status" value="1"/>
</dbReference>
<evidence type="ECO:0000313" key="6">
    <source>
        <dbReference type="Proteomes" id="UP000548423"/>
    </source>
</evidence>
<dbReference type="PANTHER" id="PTHR42760:SF133">
    <property type="entry name" value="3-OXOACYL-[ACYL-CARRIER-PROTEIN] REDUCTASE"/>
    <property type="match status" value="1"/>
</dbReference>
<reference evidence="6" key="2">
    <citation type="submission" date="2020-08" db="EMBL/GenBank/DDBJ databases">
        <title>The Agave Microbiome: Exploring the role of microbial communities in plant adaptations to desert environments.</title>
        <authorList>
            <person name="Partida-Martinez L.P."/>
        </authorList>
    </citation>
    <scope>NUCLEOTIDE SEQUENCE [LARGE SCALE GENOMIC DNA]</scope>
    <source>
        <strain evidence="6">AT2.8</strain>
    </source>
</reference>
<evidence type="ECO:0000313" key="5">
    <source>
        <dbReference type="EMBL" id="NYE08005.1"/>
    </source>
</evidence>
<comment type="caution">
    <text evidence="5">The sequence shown here is derived from an EMBL/GenBank/DDBJ whole genome shotgun (WGS) entry which is preliminary data.</text>
</comment>
<evidence type="ECO:0000256" key="1">
    <source>
        <dbReference type="ARBA" id="ARBA00006484"/>
    </source>
</evidence>
<name>A0A852TIM3_9BACI</name>
<evidence type="ECO:0000256" key="2">
    <source>
        <dbReference type="ARBA" id="ARBA00023002"/>
    </source>
</evidence>
<feature type="domain" description="Ketoreductase" evidence="4">
    <location>
        <begin position="6"/>
        <end position="208"/>
    </location>
</feature>
<proteinExistence type="inferred from homology"/>
<dbReference type="GO" id="GO:0008206">
    <property type="term" value="P:bile acid metabolic process"/>
    <property type="evidence" value="ECO:0007669"/>
    <property type="project" value="UniProtKB-ARBA"/>
</dbReference>
<dbReference type="InterPro" id="IPR057326">
    <property type="entry name" value="KR_dom"/>
</dbReference>
<evidence type="ECO:0000259" key="4">
    <source>
        <dbReference type="SMART" id="SM00822"/>
    </source>
</evidence>
<dbReference type="GO" id="GO:0016616">
    <property type="term" value="F:oxidoreductase activity, acting on the CH-OH group of donors, NAD or NADP as acceptor"/>
    <property type="evidence" value="ECO:0007669"/>
    <property type="project" value="UniProtKB-ARBA"/>
</dbReference>
<dbReference type="Proteomes" id="UP000548423">
    <property type="component" value="Unassembled WGS sequence"/>
</dbReference>
<comment type="similarity">
    <text evidence="1 3">Belongs to the short-chain dehydrogenases/reductases (SDR) family.</text>
</comment>
<dbReference type="Pfam" id="PF00106">
    <property type="entry name" value="adh_short"/>
    <property type="match status" value="1"/>
</dbReference>
<dbReference type="SMART" id="SM00822">
    <property type="entry name" value="PKS_KR"/>
    <property type="match status" value="1"/>
</dbReference>